<proteinExistence type="predicted"/>
<sequence length="542" mass="60462">MPLDLPLRPYSKYTYGHRVCALISWTLLFHFCLAYYTLYLREGRGDWFDEEVRRQVNGRLGPKLPGFCYKFKQIPGGAKAEYLVVYNPPGEPPASAIAFSRSQVCPEEKYTLSGRLILAVVLNPSQLEGVHLVNLTALGPDLAFHEASFVSLDPSIPNGDPNHLLADTTDDPKPAIYAWMKKGGKHLFEKKRVYIPGNVYNIPDPSDKLKNLFQGGKLFYGYLRDLGERFILSKTSPEEFEKSQLVPDIASYEQHLQAYISNILSLGDTRDEAIAEGRLPPRPVRKPRIRKNDGVVAYVRDLVGTYVLPNAQLNKLRGQDVTRQLQELEELMEPFDNPPENRVSSNNNQEPENESSESSDESFAEPDPGNDGISSDIQGQETNSLEDIDEVLENIGQVPVQPGVENQNQGLTEAQEQLIGLPGSDASEEPQQYNAGVFINEPEVDVLAESLRHNIGSRQSSIYSDEGPYSYGATSSGRGMDPRRRRIPLMEDSFSDPNPLVAGQSHESQLNLQNVAGLDEDERFEVGPGRRRGSPQNSAFQK</sequence>
<accession>A0A6G1MHB4</accession>
<comment type="caution">
    <text evidence="3">The sequence shown here is derived from an EMBL/GenBank/DDBJ whole genome shotgun (WGS) entry which is preliminary data.</text>
</comment>
<feature type="region of interest" description="Disordered" evidence="1">
    <location>
        <begin position="459"/>
        <end position="542"/>
    </location>
</feature>
<name>A0A6G1MHB4_ORBOL</name>
<dbReference type="OrthoDB" id="5330436at2759"/>
<dbReference type="Proteomes" id="UP000614610">
    <property type="component" value="Unassembled WGS sequence"/>
</dbReference>
<feature type="compositionally biased region" description="Polar residues" evidence="1">
    <location>
        <begin position="505"/>
        <end position="514"/>
    </location>
</feature>
<dbReference type="EMBL" id="WIWT01000057">
    <property type="protein sequence ID" value="KAF3206637.1"/>
    <property type="molecule type" value="Genomic_DNA"/>
</dbReference>
<reference evidence="3" key="1">
    <citation type="submission" date="2019-06" db="EMBL/GenBank/DDBJ databases">
        <authorList>
            <person name="Palmer J.M."/>
        </authorList>
    </citation>
    <scope>NUCLEOTIDE SEQUENCE</scope>
    <source>
        <strain evidence="3">TWF679</strain>
    </source>
</reference>
<feature type="transmembrane region" description="Helical" evidence="2">
    <location>
        <begin position="15"/>
        <end position="38"/>
    </location>
</feature>
<organism evidence="3 4">
    <name type="scientific">Orbilia oligospora</name>
    <name type="common">Nematode-trapping fungus</name>
    <name type="synonym">Arthrobotrys oligospora</name>
    <dbReference type="NCBI Taxonomy" id="2813651"/>
    <lineage>
        <taxon>Eukaryota</taxon>
        <taxon>Fungi</taxon>
        <taxon>Dikarya</taxon>
        <taxon>Ascomycota</taxon>
        <taxon>Pezizomycotina</taxon>
        <taxon>Orbiliomycetes</taxon>
        <taxon>Orbiliales</taxon>
        <taxon>Orbiliaceae</taxon>
        <taxon>Orbilia</taxon>
    </lineage>
</organism>
<protein>
    <submittedName>
        <fullName evidence="3">Uncharacterized protein</fullName>
    </submittedName>
</protein>
<evidence type="ECO:0000313" key="4">
    <source>
        <dbReference type="Proteomes" id="UP000614610"/>
    </source>
</evidence>
<feature type="compositionally biased region" description="Acidic residues" evidence="1">
    <location>
        <begin position="351"/>
        <end position="364"/>
    </location>
</feature>
<dbReference type="AlphaFoldDB" id="A0A6G1MHB4"/>
<evidence type="ECO:0000256" key="1">
    <source>
        <dbReference type="SAM" id="MobiDB-lite"/>
    </source>
</evidence>
<keyword evidence="2" id="KW-0812">Transmembrane</keyword>
<evidence type="ECO:0000313" key="3">
    <source>
        <dbReference type="EMBL" id="KAF3206637.1"/>
    </source>
</evidence>
<gene>
    <name evidence="3" type="ORF">TWF679_008681</name>
</gene>
<keyword evidence="2" id="KW-0472">Membrane</keyword>
<keyword evidence="2" id="KW-1133">Transmembrane helix</keyword>
<feature type="region of interest" description="Disordered" evidence="1">
    <location>
        <begin position="332"/>
        <end position="378"/>
    </location>
</feature>
<evidence type="ECO:0000256" key="2">
    <source>
        <dbReference type="SAM" id="Phobius"/>
    </source>
</evidence>